<dbReference type="SUPFAM" id="SSF49309">
    <property type="entry name" value="Transglutaminase, two C-terminal domains"/>
    <property type="match status" value="2"/>
</dbReference>
<dbReference type="SUPFAM" id="SSF81296">
    <property type="entry name" value="E set domains"/>
    <property type="match status" value="1"/>
</dbReference>
<dbReference type="InterPro" id="IPR008958">
    <property type="entry name" value="Transglutaminase_C"/>
</dbReference>
<feature type="active site" evidence="2">
    <location>
        <position position="325"/>
    </location>
</feature>
<dbReference type="PIRSF" id="PIRSF000459">
    <property type="entry name" value="TGM_EBP42"/>
    <property type="match status" value="1"/>
</dbReference>
<dbReference type="InterPro" id="IPR013808">
    <property type="entry name" value="Transglutaminase_AS"/>
</dbReference>
<dbReference type="InterPro" id="IPR014756">
    <property type="entry name" value="Ig_E-set"/>
</dbReference>
<dbReference type="PROSITE" id="PS00547">
    <property type="entry name" value="TRANSGLUTAMINASES"/>
    <property type="match status" value="1"/>
</dbReference>
<dbReference type="PANTHER" id="PTHR11590:SF40">
    <property type="entry name" value="HEMOCYTE PROTEIN-GLUTAMINE GAMMA-GLUTAMYLTRANSFERASE-LIKE PROTEIN"/>
    <property type="match status" value="1"/>
</dbReference>
<keyword evidence="3" id="KW-0106">Calcium</keyword>
<dbReference type="FunFam" id="3.90.260.10:FF:000002">
    <property type="entry name" value="Erythrocyte membrane protein band 4.2"/>
    <property type="match status" value="1"/>
</dbReference>
<keyword evidence="5" id="KW-0012">Acyltransferase</keyword>
<dbReference type="InterPro" id="IPR050779">
    <property type="entry name" value="Transglutaminase"/>
</dbReference>
<dbReference type="Pfam" id="PF01841">
    <property type="entry name" value="Transglut_core"/>
    <property type="match status" value="1"/>
</dbReference>
<feature type="binding site" evidence="3">
    <location>
        <position position="495"/>
    </location>
    <ligand>
        <name>Ca(2+)</name>
        <dbReference type="ChEBI" id="CHEBI:29108"/>
    </ligand>
</feature>
<accession>A0A812EAB4</accession>
<comment type="similarity">
    <text evidence="1">Belongs to the transglutaminase superfamily. Transglutaminase family.</text>
</comment>
<feature type="binding site" evidence="3">
    <location>
        <position position="448"/>
    </location>
    <ligand>
        <name>Ca(2+)</name>
        <dbReference type="ChEBI" id="CHEBI:29108"/>
    </ligand>
</feature>
<dbReference type="InterPro" id="IPR036985">
    <property type="entry name" value="Transglutaminase-like_sf"/>
</dbReference>
<feature type="binding site" evidence="3">
    <location>
        <position position="500"/>
    </location>
    <ligand>
        <name>Ca(2+)</name>
        <dbReference type="ChEBI" id="CHEBI:29108"/>
    </ligand>
</feature>
<dbReference type="InterPro" id="IPR038765">
    <property type="entry name" value="Papain-like_cys_pep_sf"/>
</dbReference>
<dbReference type="SMART" id="SM00460">
    <property type="entry name" value="TGc"/>
    <property type="match status" value="1"/>
</dbReference>
<dbReference type="InterPro" id="IPR001102">
    <property type="entry name" value="Transglutaminase_N"/>
</dbReference>
<feature type="active site" evidence="2">
    <location>
        <position position="406"/>
    </location>
</feature>
<protein>
    <submittedName>
        <fullName evidence="5">TGM1</fullName>
        <ecNumber evidence="5">2.3.2.13</ecNumber>
    </submittedName>
</protein>
<name>A0A812EAB4_ACAPH</name>
<dbReference type="InterPro" id="IPR023608">
    <property type="entry name" value="Transglutaminase_animal"/>
</dbReference>
<dbReference type="InterPro" id="IPR002931">
    <property type="entry name" value="Transglutaminase-like"/>
</dbReference>
<dbReference type="PANTHER" id="PTHR11590">
    <property type="entry name" value="PROTEIN-GLUTAMINE GAMMA-GLUTAMYLTRANSFERASE"/>
    <property type="match status" value="1"/>
</dbReference>
<dbReference type="Gene3D" id="2.60.40.10">
    <property type="entry name" value="Immunoglobulins"/>
    <property type="match status" value="3"/>
</dbReference>
<feature type="binding site" evidence="3">
    <location>
        <position position="446"/>
    </location>
    <ligand>
        <name>Ca(2+)</name>
        <dbReference type="ChEBI" id="CHEBI:29108"/>
    </ligand>
</feature>
<dbReference type="EC" id="2.3.2.13" evidence="5"/>
<dbReference type="Pfam" id="PF00868">
    <property type="entry name" value="Transglut_N"/>
    <property type="match status" value="1"/>
</dbReference>
<dbReference type="GO" id="GO:0046872">
    <property type="term" value="F:metal ion binding"/>
    <property type="evidence" value="ECO:0007669"/>
    <property type="project" value="UniProtKB-KW"/>
</dbReference>
<comment type="caution">
    <text evidence="5">The sequence shown here is derived from an EMBL/GenBank/DDBJ whole genome shotgun (WGS) entry which is preliminary data.</text>
</comment>
<evidence type="ECO:0000256" key="3">
    <source>
        <dbReference type="PIRSR" id="PIRSR000459-2"/>
    </source>
</evidence>
<dbReference type="InterPro" id="IPR036238">
    <property type="entry name" value="Transglutaminase_C_sf"/>
</dbReference>
<keyword evidence="6" id="KW-1185">Reference proteome</keyword>
<dbReference type="SUPFAM" id="SSF54001">
    <property type="entry name" value="Cysteine proteinases"/>
    <property type="match status" value="1"/>
</dbReference>
<reference evidence="5" key="1">
    <citation type="submission" date="2021-01" db="EMBL/GenBank/DDBJ databases">
        <authorList>
            <person name="Li R."/>
            <person name="Bekaert M."/>
        </authorList>
    </citation>
    <scope>NUCLEOTIDE SEQUENCE</scope>
    <source>
        <strain evidence="5">Farmed</strain>
    </source>
</reference>
<dbReference type="InterPro" id="IPR013783">
    <property type="entry name" value="Ig-like_fold"/>
</dbReference>
<evidence type="ECO:0000313" key="6">
    <source>
        <dbReference type="Proteomes" id="UP000597762"/>
    </source>
</evidence>
<dbReference type="Gene3D" id="3.90.260.10">
    <property type="entry name" value="Transglutaminase-like"/>
    <property type="match status" value="1"/>
</dbReference>
<dbReference type="GO" id="GO:0003810">
    <property type="term" value="F:protein-glutamine gamma-glutamyltransferase activity"/>
    <property type="evidence" value="ECO:0007669"/>
    <property type="project" value="UniProtKB-EC"/>
</dbReference>
<evidence type="ECO:0000256" key="2">
    <source>
        <dbReference type="PIRSR" id="PIRSR000459-1"/>
    </source>
</evidence>
<sequence length="736" mass="85020">MTRWYVKKLRRQAALAKEREGRVENISDEEFRKRDTTLKDSKSKYAETLKVQSVNFHNKYNREKHHTEEYEQEDLIVRRGSPFYLSFTFQRNIQPDSDLILLQLVTGDRPKQSKSTINRLTVLSPQKTKKHQLRRQLWKAKYVELKGKTIKIEVTPAANGFVGVYEVYLETKNINDPEDTPERYQLEDEIYVLFNPWCENDIVYMEDEEDKEEYILNETGLIWVGSAYYNHGRPWNFGQFDEPCLDAALTLLKAGDLPENGYKNPITVIRCLSAIINSCDDDGLLEGRWTEKFPKDCTEPCTWTGSVAIIKEYMETKKSVRYGQCWVFSGVMTTLLRALGIPTRSVTNFESAHDTDSSMTIDFHFKENGDPLPYLDDSVWNFHVWNESWLKRPDLPIGNDGWQAHDATPQECSEGKMQCGPAPLKAIKEGQVYLLYDIPFIFAEVNGDRVYWTVSEDDDMTIMGMNKYSVGKFISTKAVGCDERHDITHLYKYPEGCEDERRVVRFVNQFSSRADEDIYDLDIVKDVEFKFVPPRKAEVGEGFEVKLKMKSLSDSVRKIDVVVTLMSSFYTGISRQKIKTKQRTIELMPKKETEFQLPVDIKDYETHLGADASFSAFVNCKVHDTRQSFMTVEKFTLKMPDLVIKCPKEMEKDDEAKMTITFTNPLSLNLTNVVLNVESSKVVPQTTFREEFVPPKGKLVREVTLHPKTRGYKRVVAILSSDQLKGIDGLGKVRVF</sequence>
<evidence type="ECO:0000313" key="5">
    <source>
        <dbReference type="EMBL" id="CAE1321059.1"/>
    </source>
</evidence>
<dbReference type="OrthoDB" id="437511at2759"/>
<keyword evidence="3" id="KW-0479">Metal-binding</keyword>
<feature type="domain" description="Transglutaminase-like" evidence="4">
    <location>
        <begin position="317"/>
        <end position="409"/>
    </location>
</feature>
<dbReference type="Pfam" id="PF00927">
    <property type="entry name" value="Transglut_C"/>
    <property type="match status" value="1"/>
</dbReference>
<feature type="active site" evidence="2">
    <location>
        <position position="383"/>
    </location>
</feature>
<keyword evidence="5" id="KW-0808">Transferase</keyword>
<gene>
    <name evidence="5" type="ORF">SPHA_71200</name>
</gene>
<proteinExistence type="inferred from homology"/>
<dbReference type="EMBL" id="CAHIKZ030005210">
    <property type="protein sequence ID" value="CAE1321059.1"/>
    <property type="molecule type" value="Genomic_DNA"/>
</dbReference>
<comment type="cofactor">
    <cofactor evidence="3">
        <name>Ca(2+)</name>
        <dbReference type="ChEBI" id="CHEBI:29108"/>
    </cofactor>
    <text evidence="3">Binds 1 Ca(2+) ion per subunit.</text>
</comment>
<dbReference type="Proteomes" id="UP000597762">
    <property type="component" value="Unassembled WGS sequence"/>
</dbReference>
<organism evidence="5 6">
    <name type="scientific">Acanthosepion pharaonis</name>
    <name type="common">Pharaoh cuttlefish</name>
    <name type="synonym">Sepia pharaonis</name>
    <dbReference type="NCBI Taxonomy" id="158019"/>
    <lineage>
        <taxon>Eukaryota</taxon>
        <taxon>Metazoa</taxon>
        <taxon>Spiralia</taxon>
        <taxon>Lophotrochozoa</taxon>
        <taxon>Mollusca</taxon>
        <taxon>Cephalopoda</taxon>
        <taxon>Coleoidea</taxon>
        <taxon>Decapodiformes</taxon>
        <taxon>Sepiida</taxon>
        <taxon>Sepiina</taxon>
        <taxon>Sepiidae</taxon>
        <taxon>Acanthosepion</taxon>
    </lineage>
</organism>
<evidence type="ECO:0000256" key="1">
    <source>
        <dbReference type="ARBA" id="ARBA00005968"/>
    </source>
</evidence>
<dbReference type="AlphaFoldDB" id="A0A812EAB4"/>
<evidence type="ECO:0000259" key="4">
    <source>
        <dbReference type="SMART" id="SM00460"/>
    </source>
</evidence>